<evidence type="ECO:0000256" key="5">
    <source>
        <dbReference type="SAM" id="MobiDB-lite"/>
    </source>
</evidence>
<sequence>MNLDIRYLASGRQVNGENNVITEDIQRYTPGQTLLMRSLAMSSSSVSILAGLVGFYFFLYIDPKRRLFRHQLIVFLIIYDFIKAVFLLLYPARVLTTLAVYYDLRFCRVVGFFTAMSIEGSDFAILSIAIHTALIVYKPQQKIQGGNLYDGGLFRYRYLIYVLSFLIPIVMASLAFIHNVGYVPLTIWCYMPTSPLWYRLALSWVPRYAIILSICILYCCIYVHVIKQQKHIRQVEGGENKSFGRKLCSRMVNFCVFLFVSEDGNSSTSSLGLNGSTRKEDTEDTEDNVDLESIRGHLNKFTKKQISFQRSKKGKQIGLIFVYPISYVVLWIAPLVVHGIQFKTGVYGVPIIWLSSIASFMQPFNCTVDTLVFLMMEKPWKLGSKEQSVYGRYKNEILGSFPGIKKKIQTEPDHEANQDSAGESEQTSSPSDISFTSTQNSISLDQFLRSSRP</sequence>
<reference evidence="8 9" key="1">
    <citation type="journal article" date="2012" name="G3 (Bethesda)">
        <title>Pichia sorbitophila, an interspecies yeast hybrid reveals early steps of genome resolution following polyploidization.</title>
        <authorList>
            <person name="Leh Louis V."/>
            <person name="Despons L."/>
            <person name="Friedrich A."/>
            <person name="Martin T."/>
            <person name="Durrens P."/>
            <person name="Casaregola S."/>
            <person name="Neuveglise C."/>
            <person name="Fairhead C."/>
            <person name="Marck C."/>
            <person name="Cruz J.A."/>
            <person name="Straub M.L."/>
            <person name="Kugler V."/>
            <person name="Sacerdot C."/>
            <person name="Uzunov Z."/>
            <person name="Thierry A."/>
            <person name="Weiss S."/>
            <person name="Bleykasten C."/>
            <person name="De Montigny J."/>
            <person name="Jacques N."/>
            <person name="Jung P."/>
            <person name="Lemaire M."/>
            <person name="Mallet S."/>
            <person name="Morel G."/>
            <person name="Richard G.F."/>
            <person name="Sarkar A."/>
            <person name="Savel G."/>
            <person name="Schacherer J."/>
            <person name="Seret M.L."/>
            <person name="Talla E."/>
            <person name="Samson G."/>
            <person name="Jubin C."/>
            <person name="Poulain J."/>
            <person name="Vacherie B."/>
            <person name="Barbe V."/>
            <person name="Pelletier E."/>
            <person name="Sherman D.J."/>
            <person name="Westhof E."/>
            <person name="Weissenbach J."/>
            <person name="Baret P.V."/>
            <person name="Wincker P."/>
            <person name="Gaillardin C."/>
            <person name="Dujon B."/>
            <person name="Souciet J.L."/>
        </authorList>
    </citation>
    <scope>NUCLEOTIDE SEQUENCE [LARGE SCALE GENOMIC DNA]</scope>
    <source>
        <strain evidence="9">ATCC MYA-4447 / BCRC 22081 / CBS 7064 / NBRC 10061 / NRRL Y-12695</strain>
    </source>
</reference>
<accession>G8Y380</accession>
<name>G8Y380_PICSO</name>
<feature type="transmembrane region" description="Helical" evidence="6">
    <location>
        <begin position="352"/>
        <end position="375"/>
    </location>
</feature>
<dbReference type="Pfam" id="PF11710">
    <property type="entry name" value="Git3"/>
    <property type="match status" value="1"/>
</dbReference>
<organism evidence="8 9">
    <name type="scientific">Pichia sorbitophila (strain ATCC MYA-4447 / BCRC 22081 / CBS 7064 / NBRC 10061 / NRRL Y-12695)</name>
    <name type="common">Hybrid yeast</name>
    <dbReference type="NCBI Taxonomy" id="559304"/>
    <lineage>
        <taxon>Eukaryota</taxon>
        <taxon>Fungi</taxon>
        <taxon>Dikarya</taxon>
        <taxon>Ascomycota</taxon>
        <taxon>Saccharomycotina</taxon>
        <taxon>Pichiomycetes</taxon>
        <taxon>Debaryomycetaceae</taxon>
        <taxon>Millerozyma</taxon>
    </lineage>
</organism>
<dbReference type="HOGENOM" id="CLU_019464_1_0_1"/>
<gene>
    <name evidence="8" type="primary">Piso0_005900</name>
    <name evidence="8" type="ORF">GNLVRS01_PISO0M24740g</name>
</gene>
<comment type="subcellular location">
    <subcellularLocation>
        <location evidence="1">Membrane</location>
        <topology evidence="1">Multi-pass membrane protein</topology>
    </subcellularLocation>
</comment>
<dbReference type="Gene3D" id="1.20.1070.10">
    <property type="entry name" value="Rhodopsin 7-helix transmembrane proteins"/>
    <property type="match status" value="1"/>
</dbReference>
<keyword evidence="2 6" id="KW-0812">Transmembrane</keyword>
<dbReference type="GO" id="GO:0005886">
    <property type="term" value="C:plasma membrane"/>
    <property type="evidence" value="ECO:0007669"/>
    <property type="project" value="TreeGrafter"/>
</dbReference>
<dbReference type="CDD" id="cd00637">
    <property type="entry name" value="7tm_classA_rhodopsin-like"/>
    <property type="match status" value="1"/>
</dbReference>
<feature type="transmembrane region" description="Helical" evidence="6">
    <location>
        <begin position="205"/>
        <end position="225"/>
    </location>
</feature>
<evidence type="ECO:0000256" key="1">
    <source>
        <dbReference type="ARBA" id="ARBA00004141"/>
    </source>
</evidence>
<feature type="transmembrane region" description="Helical" evidence="6">
    <location>
        <begin position="317"/>
        <end position="340"/>
    </location>
</feature>
<dbReference type="GO" id="GO:0007189">
    <property type="term" value="P:adenylate cyclase-activating G protein-coupled receptor signaling pathway"/>
    <property type="evidence" value="ECO:0007669"/>
    <property type="project" value="TreeGrafter"/>
</dbReference>
<evidence type="ECO:0000259" key="7">
    <source>
        <dbReference type="PROSITE" id="PS50262"/>
    </source>
</evidence>
<keyword evidence="4 6" id="KW-0472">Membrane</keyword>
<dbReference type="STRING" id="559304.G8Y380"/>
<dbReference type="eggNOG" id="ENOG502QU8E">
    <property type="taxonomic scope" value="Eukaryota"/>
</dbReference>
<dbReference type="InterPro" id="IPR017452">
    <property type="entry name" value="GPCR_Rhodpsn_7TM"/>
</dbReference>
<dbReference type="OMA" id="FQAFNCT"/>
<feature type="compositionally biased region" description="Low complexity" evidence="5">
    <location>
        <begin position="264"/>
        <end position="276"/>
    </location>
</feature>
<dbReference type="EMBL" id="FO082047">
    <property type="protein sequence ID" value="CCE86241.1"/>
    <property type="molecule type" value="Genomic_DNA"/>
</dbReference>
<keyword evidence="9" id="KW-1185">Reference proteome</keyword>
<dbReference type="InParanoid" id="G8Y380"/>
<evidence type="ECO:0000256" key="3">
    <source>
        <dbReference type="ARBA" id="ARBA00022989"/>
    </source>
</evidence>
<dbReference type="SUPFAM" id="SSF81321">
    <property type="entry name" value="Family A G protein-coupled receptor-like"/>
    <property type="match status" value="1"/>
</dbReference>
<evidence type="ECO:0000256" key="6">
    <source>
        <dbReference type="SAM" id="Phobius"/>
    </source>
</evidence>
<dbReference type="PROSITE" id="PS50262">
    <property type="entry name" value="G_PROTEIN_RECEP_F1_2"/>
    <property type="match status" value="1"/>
</dbReference>
<feature type="compositionally biased region" description="Polar residues" evidence="5">
    <location>
        <begin position="418"/>
        <end position="444"/>
    </location>
</feature>
<feature type="transmembrane region" description="Helical" evidence="6">
    <location>
        <begin position="158"/>
        <end position="185"/>
    </location>
</feature>
<dbReference type="GO" id="GO:0004930">
    <property type="term" value="F:G protein-coupled receptor activity"/>
    <property type="evidence" value="ECO:0007669"/>
    <property type="project" value="TreeGrafter"/>
</dbReference>
<dbReference type="Proteomes" id="UP000005222">
    <property type="component" value="Chromosome M"/>
</dbReference>
<evidence type="ECO:0000313" key="8">
    <source>
        <dbReference type="EMBL" id="CCE86241.1"/>
    </source>
</evidence>
<feature type="region of interest" description="Disordered" evidence="5">
    <location>
        <begin position="264"/>
        <end position="286"/>
    </location>
</feature>
<feature type="region of interest" description="Disordered" evidence="5">
    <location>
        <begin position="409"/>
        <end position="453"/>
    </location>
</feature>
<protein>
    <submittedName>
        <fullName evidence="8">Piso0_005900 protein</fullName>
    </submittedName>
</protein>
<dbReference type="PANTHER" id="PTHR23112">
    <property type="entry name" value="G PROTEIN-COUPLED RECEPTOR 157-RELATED"/>
    <property type="match status" value="1"/>
</dbReference>
<feature type="domain" description="G-protein coupled receptors family 1 profile" evidence="7">
    <location>
        <begin position="51"/>
        <end position="373"/>
    </location>
</feature>
<feature type="transmembrane region" description="Helical" evidence="6">
    <location>
        <begin position="112"/>
        <end position="137"/>
    </location>
</feature>
<keyword evidence="3 6" id="KW-1133">Transmembrane helix</keyword>
<feature type="transmembrane region" description="Helical" evidence="6">
    <location>
        <begin position="72"/>
        <end position="92"/>
    </location>
</feature>
<evidence type="ECO:0000256" key="2">
    <source>
        <dbReference type="ARBA" id="ARBA00022692"/>
    </source>
</evidence>
<dbReference type="InterPro" id="IPR022596">
    <property type="entry name" value="GPR1/2/3_C"/>
</dbReference>
<dbReference type="PANTHER" id="PTHR23112:SF37">
    <property type="entry name" value="G PROTEIN-COUPLED RECEPTOR GPR1"/>
    <property type="match status" value="1"/>
</dbReference>
<evidence type="ECO:0000256" key="4">
    <source>
        <dbReference type="ARBA" id="ARBA00023136"/>
    </source>
</evidence>
<dbReference type="Pfam" id="PF11970">
    <property type="entry name" value="GPR_Gpa2_C"/>
    <property type="match status" value="1"/>
</dbReference>
<dbReference type="OrthoDB" id="5368598at2759"/>
<dbReference type="InterPro" id="IPR023041">
    <property type="entry name" value="Glucose_rcpt_Git3-like_N"/>
</dbReference>
<feature type="transmembrane region" description="Helical" evidence="6">
    <location>
        <begin position="39"/>
        <end position="60"/>
    </location>
</feature>
<evidence type="ECO:0000313" key="9">
    <source>
        <dbReference type="Proteomes" id="UP000005222"/>
    </source>
</evidence>
<dbReference type="AlphaFoldDB" id="G8Y380"/>
<proteinExistence type="predicted"/>